<keyword evidence="3" id="KW-1185">Reference proteome</keyword>
<dbReference type="Gene3D" id="1.10.10.10">
    <property type="entry name" value="Winged helix-like DNA-binding domain superfamily/Winged helix DNA-binding domain"/>
    <property type="match status" value="1"/>
</dbReference>
<dbReference type="Pfam" id="PF01047">
    <property type="entry name" value="MarR"/>
    <property type="match status" value="1"/>
</dbReference>
<reference evidence="2 3" key="1">
    <citation type="submission" date="2019-07" db="EMBL/GenBank/DDBJ databases">
        <title>Full genome sequence of Humibacter sp. WJ7-1.</title>
        <authorList>
            <person name="Im W.-T."/>
        </authorList>
    </citation>
    <scope>NUCLEOTIDE SEQUENCE [LARGE SCALE GENOMIC DNA]</scope>
    <source>
        <strain evidence="2 3">WJ7-1</strain>
    </source>
</reference>
<dbReference type="PROSITE" id="PS50995">
    <property type="entry name" value="HTH_MARR_2"/>
    <property type="match status" value="1"/>
</dbReference>
<accession>A0A5B8M1M8</accession>
<dbReference type="RefSeq" id="WP_146317726.1">
    <property type="nucleotide sequence ID" value="NZ_CP042305.1"/>
</dbReference>
<dbReference type="GO" id="GO:0006950">
    <property type="term" value="P:response to stress"/>
    <property type="evidence" value="ECO:0007669"/>
    <property type="project" value="TreeGrafter"/>
</dbReference>
<evidence type="ECO:0000313" key="3">
    <source>
        <dbReference type="Proteomes" id="UP000320216"/>
    </source>
</evidence>
<dbReference type="InterPro" id="IPR036388">
    <property type="entry name" value="WH-like_DNA-bd_sf"/>
</dbReference>
<dbReference type="PANTHER" id="PTHR33164:SF106">
    <property type="entry name" value="TRANSCRIPTIONAL REGULATORY PROTEIN"/>
    <property type="match status" value="1"/>
</dbReference>
<dbReference type="EMBL" id="CP042305">
    <property type="protein sequence ID" value="QDZ13622.1"/>
    <property type="molecule type" value="Genomic_DNA"/>
</dbReference>
<dbReference type="InterPro" id="IPR000835">
    <property type="entry name" value="HTH_MarR-typ"/>
</dbReference>
<dbReference type="Proteomes" id="UP000320216">
    <property type="component" value="Chromosome"/>
</dbReference>
<dbReference type="PRINTS" id="PR00598">
    <property type="entry name" value="HTHMARR"/>
</dbReference>
<dbReference type="OrthoDB" id="162531at2"/>
<dbReference type="InterPro" id="IPR036390">
    <property type="entry name" value="WH_DNA-bd_sf"/>
</dbReference>
<dbReference type="SUPFAM" id="SSF46785">
    <property type="entry name" value="Winged helix' DNA-binding domain"/>
    <property type="match status" value="1"/>
</dbReference>
<dbReference type="AlphaFoldDB" id="A0A5B8M1M8"/>
<name>A0A5B8M1M8_9MICO</name>
<evidence type="ECO:0000313" key="2">
    <source>
        <dbReference type="EMBL" id="QDZ13622.1"/>
    </source>
</evidence>
<dbReference type="PANTHER" id="PTHR33164">
    <property type="entry name" value="TRANSCRIPTIONAL REGULATOR, MARR FAMILY"/>
    <property type="match status" value="1"/>
</dbReference>
<dbReference type="KEGG" id="huw:FPZ11_01350"/>
<organism evidence="2 3">
    <name type="scientific">Humibacter ginsenosidimutans</name>
    <dbReference type="NCBI Taxonomy" id="2599293"/>
    <lineage>
        <taxon>Bacteria</taxon>
        <taxon>Bacillati</taxon>
        <taxon>Actinomycetota</taxon>
        <taxon>Actinomycetes</taxon>
        <taxon>Micrococcales</taxon>
        <taxon>Microbacteriaceae</taxon>
        <taxon>Humibacter</taxon>
    </lineage>
</organism>
<sequence length="159" mass="17699">MAGTEDTRTRRRVTGELKRRFRDVNNQIALLSHHVSARVELRDIDLDCLDFLAQHGPASPSALARRVGVHPATMTGVVDRLEKGGWIQRERDADDRRAVVLSVRREAIGEVFRHYDGMNSQLDAVCDAYSPAELALISGFLERTADAGRRAVAEFSEGD</sequence>
<gene>
    <name evidence="2" type="ORF">FPZ11_01350</name>
</gene>
<evidence type="ECO:0000259" key="1">
    <source>
        <dbReference type="PROSITE" id="PS50995"/>
    </source>
</evidence>
<dbReference type="InterPro" id="IPR039422">
    <property type="entry name" value="MarR/SlyA-like"/>
</dbReference>
<proteinExistence type="predicted"/>
<dbReference type="SMART" id="SM00347">
    <property type="entry name" value="HTH_MARR"/>
    <property type="match status" value="1"/>
</dbReference>
<feature type="domain" description="HTH marR-type" evidence="1">
    <location>
        <begin position="10"/>
        <end position="146"/>
    </location>
</feature>
<protein>
    <submittedName>
        <fullName evidence="2">MarR family transcriptional regulator</fullName>
    </submittedName>
</protein>
<dbReference type="GO" id="GO:0003700">
    <property type="term" value="F:DNA-binding transcription factor activity"/>
    <property type="evidence" value="ECO:0007669"/>
    <property type="project" value="InterPro"/>
</dbReference>